<comment type="caution">
    <text evidence="2">The sequence shown here is derived from an EMBL/GenBank/DDBJ whole genome shotgun (WGS) entry which is preliminary data.</text>
</comment>
<feature type="compositionally biased region" description="Basic and acidic residues" evidence="1">
    <location>
        <begin position="149"/>
        <end position="165"/>
    </location>
</feature>
<accession>A0A397SZA0</accession>
<dbReference type="OrthoDB" id="2449372at2759"/>
<evidence type="ECO:0000313" key="3">
    <source>
        <dbReference type="Proteomes" id="UP000265703"/>
    </source>
</evidence>
<organism evidence="2 3">
    <name type="scientific">Glomus cerebriforme</name>
    <dbReference type="NCBI Taxonomy" id="658196"/>
    <lineage>
        <taxon>Eukaryota</taxon>
        <taxon>Fungi</taxon>
        <taxon>Fungi incertae sedis</taxon>
        <taxon>Mucoromycota</taxon>
        <taxon>Glomeromycotina</taxon>
        <taxon>Glomeromycetes</taxon>
        <taxon>Glomerales</taxon>
        <taxon>Glomeraceae</taxon>
        <taxon>Glomus</taxon>
    </lineage>
</organism>
<proteinExistence type="predicted"/>
<evidence type="ECO:0000313" key="2">
    <source>
        <dbReference type="EMBL" id="RIA89976.1"/>
    </source>
</evidence>
<keyword evidence="3" id="KW-1185">Reference proteome</keyword>
<dbReference type="EMBL" id="QKYT01000198">
    <property type="protein sequence ID" value="RIA89976.1"/>
    <property type="molecule type" value="Genomic_DNA"/>
</dbReference>
<protein>
    <submittedName>
        <fullName evidence="2">Uncharacterized protein</fullName>
    </submittedName>
</protein>
<dbReference type="Proteomes" id="UP000265703">
    <property type="component" value="Unassembled WGS sequence"/>
</dbReference>
<feature type="region of interest" description="Disordered" evidence="1">
    <location>
        <begin position="122"/>
        <end position="165"/>
    </location>
</feature>
<evidence type="ECO:0000256" key="1">
    <source>
        <dbReference type="SAM" id="MobiDB-lite"/>
    </source>
</evidence>
<feature type="compositionally biased region" description="Low complexity" evidence="1">
    <location>
        <begin position="122"/>
        <end position="137"/>
    </location>
</feature>
<name>A0A397SZA0_9GLOM</name>
<sequence length="165" mass="19532">MEITIPKGKDRSEELKNFKEEMVKAIKEVEIVLGVREENKKKSENDSELGQARMVAFQEIEKSMNERDLKAKDLGQYSNYQEKINSLGEESKTRDNFRPMNNPYPPRGQLEYWNNNNPNFLSYNPRPRENPNYYPSRSNFNPEFSVRPDFLRTEPGRVPDRRNEP</sequence>
<reference evidence="2 3" key="1">
    <citation type="submission" date="2018-06" db="EMBL/GenBank/DDBJ databases">
        <title>Comparative genomics reveals the genomic features of Rhizophagus irregularis, R. cerebriforme, R. diaphanum and Gigaspora rosea, and their symbiotic lifestyle signature.</title>
        <authorList>
            <person name="Morin E."/>
            <person name="San Clemente H."/>
            <person name="Chen E.C.H."/>
            <person name="De La Providencia I."/>
            <person name="Hainaut M."/>
            <person name="Kuo A."/>
            <person name="Kohler A."/>
            <person name="Murat C."/>
            <person name="Tang N."/>
            <person name="Roy S."/>
            <person name="Loubradou J."/>
            <person name="Henrissat B."/>
            <person name="Grigoriev I.V."/>
            <person name="Corradi N."/>
            <person name="Roux C."/>
            <person name="Martin F.M."/>
        </authorList>
    </citation>
    <scope>NUCLEOTIDE SEQUENCE [LARGE SCALE GENOMIC DNA]</scope>
    <source>
        <strain evidence="2 3">DAOM 227022</strain>
    </source>
</reference>
<gene>
    <name evidence="2" type="ORF">C1645_824045</name>
</gene>
<feature type="region of interest" description="Disordered" evidence="1">
    <location>
        <begin position="86"/>
        <end position="109"/>
    </location>
</feature>
<dbReference type="AlphaFoldDB" id="A0A397SZA0"/>